<evidence type="ECO:0000256" key="1">
    <source>
        <dbReference type="ARBA" id="ARBA00004141"/>
    </source>
</evidence>
<protein>
    <recommendedName>
        <fullName evidence="8">DoxX family protein</fullName>
    </recommendedName>
</protein>
<keyword evidence="3 5" id="KW-1133">Transmembrane helix</keyword>
<evidence type="ECO:0000313" key="7">
    <source>
        <dbReference type="Proteomes" id="UP001342418"/>
    </source>
</evidence>
<evidence type="ECO:0000256" key="4">
    <source>
        <dbReference type="ARBA" id="ARBA00023136"/>
    </source>
</evidence>
<evidence type="ECO:0000256" key="3">
    <source>
        <dbReference type="ARBA" id="ARBA00022989"/>
    </source>
</evidence>
<accession>A0ABY5MFT2</accession>
<reference evidence="6 7" key="1">
    <citation type="submission" date="2018-07" db="EMBL/GenBank/DDBJ databases">
        <title>Genome sequence of Nitratireductor thuwali#1536.</title>
        <authorList>
            <person name="Michoud G."/>
            <person name="Merlino G."/>
            <person name="Sefrji F.O."/>
            <person name="Daffonchio D."/>
        </authorList>
    </citation>
    <scope>NUCLEOTIDE SEQUENCE [LARGE SCALE GENOMIC DNA]</scope>
    <source>
        <strain evidence="7">Nit1536</strain>
    </source>
</reference>
<evidence type="ECO:0008006" key="8">
    <source>
        <dbReference type="Google" id="ProtNLM"/>
    </source>
</evidence>
<dbReference type="InterPro" id="IPR032808">
    <property type="entry name" value="DoxX"/>
</dbReference>
<keyword evidence="7" id="KW-1185">Reference proteome</keyword>
<dbReference type="Proteomes" id="UP001342418">
    <property type="component" value="Chromosome"/>
</dbReference>
<evidence type="ECO:0000256" key="2">
    <source>
        <dbReference type="ARBA" id="ARBA00022692"/>
    </source>
</evidence>
<gene>
    <name evidence="6" type="ORF">NTH_01338</name>
</gene>
<dbReference type="Pfam" id="PF07681">
    <property type="entry name" value="DoxX"/>
    <property type="match status" value="1"/>
</dbReference>
<name>A0ABY5MFT2_9HYPH</name>
<proteinExistence type="predicted"/>
<comment type="subcellular location">
    <subcellularLocation>
        <location evidence="1">Membrane</location>
        <topology evidence="1">Multi-pass membrane protein</topology>
    </subcellularLocation>
</comment>
<evidence type="ECO:0000256" key="5">
    <source>
        <dbReference type="SAM" id="Phobius"/>
    </source>
</evidence>
<keyword evidence="4 5" id="KW-0472">Membrane</keyword>
<feature type="transmembrane region" description="Helical" evidence="5">
    <location>
        <begin position="103"/>
        <end position="128"/>
    </location>
</feature>
<sequence length="201" mass="22164">MGLKLIRNVAHLHHRVFAALETGTEGWLLGLGARFAFLAVLYFYFLSSARTKVGEGIAGFFNVADGAYFQIALPAVEAAGFDVSNVPFLPWTPVVWAGTYAEFVLPLLIVLGLFTRLAALGMIAFVVVQSVVDITVHDVGAETTGAWFDRFSDGLIWDQRTLWVFLLAHLVIKGAGYVSLDALLYRWTMNRQPLKEAEGRV</sequence>
<organism evidence="6 7">
    <name type="scientific">Nitratireductor thuwali</name>
    <dbReference type="NCBI Taxonomy" id="2267699"/>
    <lineage>
        <taxon>Bacteria</taxon>
        <taxon>Pseudomonadati</taxon>
        <taxon>Pseudomonadota</taxon>
        <taxon>Alphaproteobacteria</taxon>
        <taxon>Hyphomicrobiales</taxon>
        <taxon>Phyllobacteriaceae</taxon>
        <taxon>Nitratireductor</taxon>
    </lineage>
</organism>
<keyword evidence="2 5" id="KW-0812">Transmembrane</keyword>
<feature type="transmembrane region" description="Helical" evidence="5">
    <location>
        <begin position="162"/>
        <end position="185"/>
    </location>
</feature>
<evidence type="ECO:0000313" key="6">
    <source>
        <dbReference type="EMBL" id="UUP16890.1"/>
    </source>
</evidence>
<dbReference type="EMBL" id="CP030941">
    <property type="protein sequence ID" value="UUP16890.1"/>
    <property type="molecule type" value="Genomic_DNA"/>
</dbReference>
<feature type="transmembrane region" description="Helical" evidence="5">
    <location>
        <begin position="26"/>
        <end position="45"/>
    </location>
</feature>